<feature type="chain" id="PRO_5028020870" evidence="5">
    <location>
        <begin position="25"/>
        <end position="328"/>
    </location>
</feature>
<sequence>MMKATAWFCPVLLTLLCATRLVCTAQRGGAGPGPGPGAGAEAGGSGRTNGYPLDYTDARNIQDDFLLAAKRNKPSLSIVNPLDVLRQRLLLEIARRQMKENSRQVELNRAILKNVGKRVLLRPGPKVSSRYRQQWPSERELELERDLEWGEPKELHQQEQEQEPPQQHQLSRQQLLLPWQHFPSQLWNYVWPQSPSQFADSTRTQSLPGQKQLLSYAKKSLDVVGMGLASRHRTNGNEAANETSQEHENEASKTSARYAGDEEQDDDDNDNDTDSEAGLGGFGSNWANEEAAGSGRGRGRGAVGAVNANDRLPWTFPYRFHRGQHNVN</sequence>
<dbReference type="PROSITE" id="PS00511">
    <property type="entry name" value="CRF"/>
    <property type="match status" value="1"/>
</dbReference>
<gene>
    <name evidence="8" type="primary">Dh44</name>
</gene>
<dbReference type="AlphaFoldDB" id="A0A6P4JI10"/>
<keyword evidence="7" id="KW-1185">Reference proteome</keyword>
<proteinExistence type="predicted"/>
<dbReference type="RefSeq" id="XP_017034419.1">
    <property type="nucleotide sequence ID" value="XM_017178930.3"/>
</dbReference>
<keyword evidence="3" id="KW-0372">Hormone</keyword>
<protein>
    <submittedName>
        <fullName evidence="8">Uncharacterized protein Dh44</fullName>
    </submittedName>
</protein>
<evidence type="ECO:0000259" key="6">
    <source>
        <dbReference type="SMART" id="SM00039"/>
    </source>
</evidence>
<feature type="compositionally biased region" description="Acidic residues" evidence="4">
    <location>
        <begin position="261"/>
        <end position="275"/>
    </location>
</feature>
<evidence type="ECO:0000256" key="2">
    <source>
        <dbReference type="ARBA" id="ARBA00022525"/>
    </source>
</evidence>
<name>A0A6P4JI10_DROKI</name>
<evidence type="ECO:0000256" key="4">
    <source>
        <dbReference type="SAM" id="MobiDB-lite"/>
    </source>
</evidence>
<feature type="compositionally biased region" description="Gly residues" evidence="4">
    <location>
        <begin position="28"/>
        <end position="47"/>
    </location>
</feature>
<dbReference type="Pfam" id="PF00473">
    <property type="entry name" value="CRF"/>
    <property type="match status" value="1"/>
</dbReference>
<reference evidence="8" key="1">
    <citation type="submission" date="2025-08" db="UniProtKB">
        <authorList>
            <consortium name="RefSeq"/>
        </authorList>
    </citation>
    <scope>IDENTIFICATION</scope>
    <source>
        <strain evidence="8">14028-0561.14</strain>
        <tissue evidence="8">Whole fly</tissue>
    </source>
</reference>
<feature type="region of interest" description="Disordered" evidence="4">
    <location>
        <begin position="28"/>
        <end position="51"/>
    </location>
</feature>
<dbReference type="SMART" id="SM00039">
    <property type="entry name" value="CRF"/>
    <property type="match status" value="1"/>
</dbReference>
<evidence type="ECO:0000313" key="7">
    <source>
        <dbReference type="Proteomes" id="UP001652661"/>
    </source>
</evidence>
<feature type="signal peptide" evidence="5">
    <location>
        <begin position="1"/>
        <end position="24"/>
    </location>
</feature>
<keyword evidence="5" id="KW-0732">Signal</keyword>
<comment type="subcellular location">
    <subcellularLocation>
        <location evidence="1">Secreted</location>
    </subcellularLocation>
</comment>
<dbReference type="OrthoDB" id="6418774at2759"/>
<dbReference type="GO" id="GO:0005179">
    <property type="term" value="F:hormone activity"/>
    <property type="evidence" value="ECO:0007669"/>
    <property type="project" value="UniProtKB-KW"/>
</dbReference>
<dbReference type="GO" id="GO:0005576">
    <property type="term" value="C:extracellular region"/>
    <property type="evidence" value="ECO:0007669"/>
    <property type="project" value="UniProtKB-SubCell"/>
</dbReference>
<feature type="domain" description="Corticotropin-releasing factor" evidence="6">
    <location>
        <begin position="72"/>
        <end position="115"/>
    </location>
</feature>
<feature type="region of interest" description="Disordered" evidence="4">
    <location>
        <begin position="232"/>
        <end position="304"/>
    </location>
</feature>
<evidence type="ECO:0000256" key="1">
    <source>
        <dbReference type="ARBA" id="ARBA00004613"/>
    </source>
</evidence>
<dbReference type="Proteomes" id="UP001652661">
    <property type="component" value="Chromosome 3R"/>
</dbReference>
<evidence type="ECO:0000256" key="3">
    <source>
        <dbReference type="ARBA" id="ARBA00022702"/>
    </source>
</evidence>
<keyword evidence="2" id="KW-0964">Secreted</keyword>
<accession>A0A6P4JI10</accession>
<organism evidence="7 8">
    <name type="scientific">Drosophila kikkawai</name>
    <name type="common">Fruit fly</name>
    <dbReference type="NCBI Taxonomy" id="30033"/>
    <lineage>
        <taxon>Eukaryota</taxon>
        <taxon>Metazoa</taxon>
        <taxon>Ecdysozoa</taxon>
        <taxon>Arthropoda</taxon>
        <taxon>Hexapoda</taxon>
        <taxon>Insecta</taxon>
        <taxon>Pterygota</taxon>
        <taxon>Neoptera</taxon>
        <taxon>Endopterygota</taxon>
        <taxon>Diptera</taxon>
        <taxon>Brachycera</taxon>
        <taxon>Muscomorpha</taxon>
        <taxon>Ephydroidea</taxon>
        <taxon>Drosophilidae</taxon>
        <taxon>Drosophila</taxon>
        <taxon>Sophophora</taxon>
    </lineage>
</organism>
<dbReference type="InterPro" id="IPR000187">
    <property type="entry name" value="CRF"/>
</dbReference>
<dbReference type="InterPro" id="IPR018446">
    <property type="entry name" value="Corticotropin-releasing_fac_CS"/>
</dbReference>
<evidence type="ECO:0000313" key="8">
    <source>
        <dbReference type="RefSeq" id="XP_017034419.1"/>
    </source>
</evidence>
<evidence type="ECO:0000256" key="5">
    <source>
        <dbReference type="SAM" id="SignalP"/>
    </source>
</evidence>